<sequence length="100" mass="10463">SLRGRSRASSGDKLFQGDSKFLFSRGGRDSSCDSSLGIPGFAAGSKDDHHQAHRVCADCHGQCFAAQRGPSSHSGQDWLRHSHPELSPSISVRAASAGGA</sequence>
<protein>
    <submittedName>
        <fullName evidence="2">Uncharacterized protein</fullName>
    </submittedName>
</protein>
<gene>
    <name evidence="2" type="ORF">PGLA2088_LOCUS31562</name>
</gene>
<dbReference type="Proteomes" id="UP000626109">
    <property type="component" value="Unassembled WGS sequence"/>
</dbReference>
<evidence type="ECO:0000256" key="1">
    <source>
        <dbReference type="SAM" id="MobiDB-lite"/>
    </source>
</evidence>
<name>A0A813K939_POLGL</name>
<accession>A0A813K939</accession>
<comment type="caution">
    <text evidence="2">The sequence shown here is derived from an EMBL/GenBank/DDBJ whole genome shotgun (WGS) entry which is preliminary data.</text>
</comment>
<feature type="region of interest" description="Disordered" evidence="1">
    <location>
        <begin position="1"/>
        <end position="33"/>
    </location>
</feature>
<evidence type="ECO:0000313" key="3">
    <source>
        <dbReference type="Proteomes" id="UP000626109"/>
    </source>
</evidence>
<reference evidence="2" key="1">
    <citation type="submission" date="2021-02" db="EMBL/GenBank/DDBJ databases">
        <authorList>
            <person name="Dougan E. K."/>
            <person name="Rhodes N."/>
            <person name="Thang M."/>
            <person name="Chan C."/>
        </authorList>
    </citation>
    <scope>NUCLEOTIDE SEQUENCE</scope>
</reference>
<proteinExistence type="predicted"/>
<organism evidence="2 3">
    <name type="scientific">Polarella glacialis</name>
    <name type="common">Dinoflagellate</name>
    <dbReference type="NCBI Taxonomy" id="89957"/>
    <lineage>
        <taxon>Eukaryota</taxon>
        <taxon>Sar</taxon>
        <taxon>Alveolata</taxon>
        <taxon>Dinophyceae</taxon>
        <taxon>Suessiales</taxon>
        <taxon>Suessiaceae</taxon>
        <taxon>Polarella</taxon>
    </lineage>
</organism>
<dbReference type="AlphaFoldDB" id="A0A813K939"/>
<evidence type="ECO:0000313" key="2">
    <source>
        <dbReference type="EMBL" id="CAE8700325.1"/>
    </source>
</evidence>
<dbReference type="EMBL" id="CAJNNW010029462">
    <property type="protein sequence ID" value="CAE8700325.1"/>
    <property type="molecule type" value="Genomic_DNA"/>
</dbReference>
<feature type="region of interest" description="Disordered" evidence="1">
    <location>
        <begin position="66"/>
        <end position="100"/>
    </location>
</feature>
<feature type="non-terminal residue" evidence="2">
    <location>
        <position position="100"/>
    </location>
</feature>